<protein>
    <submittedName>
        <fullName evidence="1">Uncharacterized protein</fullName>
    </submittedName>
</protein>
<gene>
    <name evidence="1" type="ORF">AVDCRST_MAG88-3689</name>
</gene>
<evidence type="ECO:0000313" key="1">
    <source>
        <dbReference type="EMBL" id="CAA9583993.1"/>
    </source>
</evidence>
<name>A0A6J4VPR8_9BACT</name>
<dbReference type="EMBL" id="CADCWM010000898">
    <property type="protein sequence ID" value="CAA9583993.1"/>
    <property type="molecule type" value="Genomic_DNA"/>
</dbReference>
<proteinExistence type="predicted"/>
<organism evidence="1">
    <name type="scientific">uncultured Thermomicrobiales bacterium</name>
    <dbReference type="NCBI Taxonomy" id="1645740"/>
    <lineage>
        <taxon>Bacteria</taxon>
        <taxon>Pseudomonadati</taxon>
        <taxon>Thermomicrobiota</taxon>
        <taxon>Thermomicrobia</taxon>
        <taxon>Thermomicrobiales</taxon>
        <taxon>environmental samples</taxon>
    </lineage>
</organism>
<feature type="non-terminal residue" evidence="1">
    <location>
        <position position="89"/>
    </location>
</feature>
<sequence length="89" mass="10061">MTNRRRGRERGIWEHIWSHPALGLAVPTLFTRGVRSRPFRLALLAATLAHLENVAITLTLAEWRASVPTLWHALHGRPPAEDERPLLAS</sequence>
<accession>A0A6J4VPR8</accession>
<reference evidence="1" key="1">
    <citation type="submission" date="2020-02" db="EMBL/GenBank/DDBJ databases">
        <authorList>
            <person name="Meier V. D."/>
        </authorList>
    </citation>
    <scope>NUCLEOTIDE SEQUENCE</scope>
    <source>
        <strain evidence="1">AVDCRST_MAG88</strain>
    </source>
</reference>
<dbReference type="AlphaFoldDB" id="A0A6J4VPR8"/>